<name>A0A2G4F1G0_9CYAN</name>
<organism evidence="1 2">
    <name type="scientific">Tychonema bourrellyi FEM_GT703</name>
    <dbReference type="NCBI Taxonomy" id="2040638"/>
    <lineage>
        <taxon>Bacteria</taxon>
        <taxon>Bacillati</taxon>
        <taxon>Cyanobacteriota</taxon>
        <taxon>Cyanophyceae</taxon>
        <taxon>Oscillatoriophycideae</taxon>
        <taxon>Oscillatoriales</taxon>
        <taxon>Microcoleaceae</taxon>
        <taxon>Tychonema</taxon>
    </lineage>
</organism>
<dbReference type="Proteomes" id="UP000226442">
    <property type="component" value="Unassembled WGS sequence"/>
</dbReference>
<dbReference type="CDD" id="cd07177">
    <property type="entry name" value="terB_like"/>
    <property type="match status" value="1"/>
</dbReference>
<dbReference type="OrthoDB" id="423099at2"/>
<dbReference type="SUPFAM" id="SSF158682">
    <property type="entry name" value="TerB-like"/>
    <property type="match status" value="1"/>
</dbReference>
<keyword evidence="2" id="KW-1185">Reference proteome</keyword>
<reference evidence="1" key="1">
    <citation type="submission" date="2017-10" db="EMBL/GenBank/DDBJ databases">
        <title>Draft genome sequence of the planktic cyanobacteria Tychonema bourrellyi isolated from alpine lentic freshwater.</title>
        <authorList>
            <person name="Tett A."/>
            <person name="Armanini F."/>
            <person name="Asnicar F."/>
            <person name="Boscaini A."/>
            <person name="Pasolli E."/>
            <person name="Zolfo M."/>
            <person name="Donati C."/>
            <person name="Salmaso N."/>
            <person name="Segata N."/>
        </authorList>
    </citation>
    <scope>NUCLEOTIDE SEQUENCE</scope>
    <source>
        <strain evidence="1">FEM_GT703</strain>
    </source>
</reference>
<dbReference type="RefSeq" id="WP_096829747.1">
    <property type="nucleotide sequence ID" value="NZ_NXIB02000057.1"/>
</dbReference>
<proteinExistence type="predicted"/>
<dbReference type="InterPro" id="IPR029024">
    <property type="entry name" value="TerB-like"/>
</dbReference>
<dbReference type="Gene3D" id="1.10.3680.10">
    <property type="entry name" value="TerB-like"/>
    <property type="match status" value="1"/>
</dbReference>
<accession>A0A2G4F1G0</accession>
<evidence type="ECO:0000313" key="1">
    <source>
        <dbReference type="EMBL" id="PHX55307.1"/>
    </source>
</evidence>
<comment type="caution">
    <text evidence="1">The sequence shown here is derived from an EMBL/GenBank/DDBJ whole genome shotgun (WGS) entry which is preliminary data.</text>
</comment>
<gene>
    <name evidence="1" type="ORF">CP500_011420</name>
</gene>
<evidence type="ECO:0000313" key="2">
    <source>
        <dbReference type="Proteomes" id="UP000226442"/>
    </source>
</evidence>
<sequence>MQTPPPPSITPRQMNLLRIVAYMAWADGELATEEVNLMLNRFCSLFVADVDGQQLQQELRDYVMQNIPLDELIHQLESQEEKELVLQLGYEVIASSSRTPDEPKINAEEAAAYQKLVQLLNLPEDAVKRIEAEASASPTSEGIVEKMAHKLEHFIKG</sequence>
<dbReference type="EMBL" id="NXIB02000057">
    <property type="protein sequence ID" value="PHX55307.1"/>
    <property type="molecule type" value="Genomic_DNA"/>
</dbReference>
<protein>
    <submittedName>
        <fullName evidence="1">TerB family tellurite resistance protein</fullName>
    </submittedName>
</protein>
<dbReference type="AlphaFoldDB" id="A0A2G4F1G0"/>